<feature type="signal peptide" evidence="2">
    <location>
        <begin position="1"/>
        <end position="26"/>
    </location>
</feature>
<gene>
    <name evidence="3" type="ORF">FIM25_11880</name>
</gene>
<sequence length="258" mass="29692">MMILKGTQKLILAGFLVLMLHTPVPAQTDVRPQAVMEDHEKGMEAEARTQKAREAWARERRDLLARLESLEEENRRLERDCDRLSRSRDHLERDVAAIERELMEAKRLEEELDGRLDEVLLRLGESMASDIPFLEDERNQRLSMLHDLMVDPDAGPAERLRRIMEALRIEADYGFTVELRRIPLALDGNEVLAQVLRLGRLGLFYRTGDGRVGFYDAGQKRWQPLDASWDAAFVRAFDVASRKRAPELVTLPVGRILP</sequence>
<reference evidence="3 4" key="1">
    <citation type="submission" date="2019-06" db="EMBL/GenBank/DDBJ databases">
        <title>Desulfobotulus mexicanus sp. nov., a novel sulfate-reducing bacterium isolated from the sediment of an alkaline crater lake in Mexico.</title>
        <authorList>
            <person name="Hirschler-Rea A."/>
        </authorList>
    </citation>
    <scope>NUCLEOTIDE SEQUENCE [LARGE SCALE GENOMIC DNA]</scope>
    <source>
        <strain evidence="3 4">PAR22N</strain>
    </source>
</reference>
<name>A0A5S5MEH3_9BACT</name>
<protein>
    <submittedName>
        <fullName evidence="3">DUF3450 domain-containing protein</fullName>
    </submittedName>
</protein>
<feature type="chain" id="PRO_5024335936" evidence="2">
    <location>
        <begin position="27"/>
        <end position="258"/>
    </location>
</feature>
<accession>A0A5S5MEH3</accession>
<keyword evidence="2" id="KW-0732">Signal</keyword>
<keyword evidence="4" id="KW-1185">Reference proteome</keyword>
<comment type="caution">
    <text evidence="3">The sequence shown here is derived from an EMBL/GenBank/DDBJ whole genome shotgun (WGS) entry which is preliminary data.</text>
</comment>
<feature type="coiled-coil region" evidence="1">
    <location>
        <begin position="53"/>
        <end position="118"/>
    </location>
</feature>
<evidence type="ECO:0000313" key="4">
    <source>
        <dbReference type="Proteomes" id="UP000321899"/>
    </source>
</evidence>
<dbReference type="InterPro" id="IPR016866">
    <property type="entry name" value="UCP028069"/>
</dbReference>
<dbReference type="Pfam" id="PF11932">
    <property type="entry name" value="DUF3450"/>
    <property type="match status" value="1"/>
</dbReference>
<dbReference type="EMBL" id="VDMB01000015">
    <property type="protein sequence ID" value="TYT74104.1"/>
    <property type="molecule type" value="Genomic_DNA"/>
</dbReference>
<evidence type="ECO:0000313" key="3">
    <source>
        <dbReference type="EMBL" id="TYT74104.1"/>
    </source>
</evidence>
<dbReference type="OrthoDB" id="5880116at2"/>
<dbReference type="AlphaFoldDB" id="A0A5S5MEH3"/>
<evidence type="ECO:0000256" key="2">
    <source>
        <dbReference type="SAM" id="SignalP"/>
    </source>
</evidence>
<evidence type="ECO:0000256" key="1">
    <source>
        <dbReference type="SAM" id="Coils"/>
    </source>
</evidence>
<dbReference type="Proteomes" id="UP000321899">
    <property type="component" value="Unassembled WGS sequence"/>
</dbReference>
<keyword evidence="1" id="KW-0175">Coiled coil</keyword>
<dbReference type="RefSeq" id="WP_139449585.1">
    <property type="nucleotide sequence ID" value="NZ_VDMB01000015.1"/>
</dbReference>
<proteinExistence type="predicted"/>
<organism evidence="3 4">
    <name type="scientific">Desulfobotulus mexicanus</name>
    <dbReference type="NCBI Taxonomy" id="2586642"/>
    <lineage>
        <taxon>Bacteria</taxon>
        <taxon>Pseudomonadati</taxon>
        <taxon>Thermodesulfobacteriota</taxon>
        <taxon>Desulfobacteria</taxon>
        <taxon>Desulfobacterales</taxon>
        <taxon>Desulfobacteraceae</taxon>
        <taxon>Desulfobotulus</taxon>
    </lineage>
</organism>